<evidence type="ECO:0000256" key="14">
    <source>
        <dbReference type="ARBA" id="ARBA00047700"/>
    </source>
</evidence>
<evidence type="ECO:0000256" key="11">
    <source>
        <dbReference type="ARBA" id="ARBA00022840"/>
    </source>
</evidence>
<dbReference type="InterPro" id="IPR023151">
    <property type="entry name" value="PEP_util_CS"/>
</dbReference>
<evidence type="ECO:0000256" key="2">
    <source>
        <dbReference type="ARBA" id="ARBA00002988"/>
    </source>
</evidence>
<comment type="pathway">
    <text evidence="3 15">Carbohydrate biosynthesis; gluconeogenesis.</text>
</comment>
<dbReference type="HOGENOM" id="CLU_007308_6_2_3"/>
<dbReference type="Gene3D" id="3.30.470.20">
    <property type="entry name" value="ATP-grasp fold, B domain"/>
    <property type="match status" value="1"/>
</dbReference>
<keyword evidence="8 15" id="KW-0479">Metal-binding</keyword>
<dbReference type="GO" id="GO:0008986">
    <property type="term" value="F:pyruvate, water dikinase activity"/>
    <property type="evidence" value="ECO:0007669"/>
    <property type="project" value="UniProtKB-EC"/>
</dbReference>
<dbReference type="FunFam" id="3.50.30.10:FF:000002">
    <property type="entry name" value="Phosphoenolpyruvate synthase"/>
    <property type="match status" value="1"/>
</dbReference>
<evidence type="ECO:0000313" key="19">
    <source>
        <dbReference type="EMBL" id="ACC78820.1"/>
    </source>
</evidence>
<proteinExistence type="inferred from homology"/>
<evidence type="ECO:0000256" key="15">
    <source>
        <dbReference type="PIRNR" id="PIRNR000854"/>
    </source>
</evidence>
<dbReference type="NCBIfam" id="TIGR01418">
    <property type="entry name" value="PEP_synth"/>
    <property type="match status" value="1"/>
</dbReference>
<gene>
    <name evidence="19" type="ordered locus">Npun_F0017</name>
</gene>
<dbReference type="PANTHER" id="PTHR43030">
    <property type="entry name" value="PHOSPHOENOLPYRUVATE SYNTHASE"/>
    <property type="match status" value="1"/>
</dbReference>
<dbReference type="KEGG" id="npu:Npun_F0017"/>
<dbReference type="SUPFAM" id="SSF52009">
    <property type="entry name" value="Phosphohistidine domain"/>
    <property type="match status" value="1"/>
</dbReference>
<evidence type="ECO:0000259" key="16">
    <source>
        <dbReference type="Pfam" id="PF00391"/>
    </source>
</evidence>
<evidence type="ECO:0000259" key="17">
    <source>
        <dbReference type="Pfam" id="PF01326"/>
    </source>
</evidence>
<dbReference type="FunFam" id="3.30.1490.20:FF:000010">
    <property type="entry name" value="Phosphoenolpyruvate synthase"/>
    <property type="match status" value="1"/>
</dbReference>
<dbReference type="InterPro" id="IPR006319">
    <property type="entry name" value="PEP_synth"/>
</dbReference>
<dbReference type="EnsemblBacteria" id="ACC78820">
    <property type="protein sequence ID" value="ACC78820"/>
    <property type="gene ID" value="Npun_F0017"/>
</dbReference>
<evidence type="ECO:0000256" key="10">
    <source>
        <dbReference type="ARBA" id="ARBA00022777"/>
    </source>
</evidence>
<evidence type="ECO:0000256" key="1">
    <source>
        <dbReference type="ARBA" id="ARBA00001946"/>
    </source>
</evidence>
<dbReference type="InterPro" id="IPR008279">
    <property type="entry name" value="PEP-util_enz_mobile_dom"/>
</dbReference>
<dbReference type="PROSITE" id="PS00370">
    <property type="entry name" value="PEP_ENZYMES_PHOS_SITE"/>
    <property type="match status" value="1"/>
</dbReference>
<evidence type="ECO:0000256" key="9">
    <source>
        <dbReference type="ARBA" id="ARBA00022741"/>
    </source>
</evidence>
<sequence>MTTISKNTLSPSAQERSLILWFDEVGIADIPLVGGKNASLGEMIQQLTPKGINVPTGFATTAYAYRHFIKSAGLEAKLRKLFADLDVEDVKNLRERGKKARSLLIHTPFPVELREAIATAYQSLCEIYHTETDVAVRSSATAEDLPDASFAGQQETYLNVVGVEGVLAACHKCFASIFTDRAISYRHTKGFDHFSIALAVGVQKMVRSDLATSGVMFSIDTETGFKDAALITAAYGLGENVVQGSVNPDEYYVFKPTLKAGFRPIIDKKLGSKELKMIYDDGSKFTKNVSVSASERGKFALSDEEILQLGNWTCLIEDHYSQVHGISTPMDIEWAKDGITNQLFIVQARPETVQSQKTGNVLRSYRLVWGNREKSSHSSLHDSQSPIPLVTGSAIGEAISQGKARLILDVQKLEQFQVGEVLVTERTDPDWEPIMKRASAIVTNSGGRTCHAAIIARELGVPAIVGCGNATEILKPGQEVTISCAEGEEGKVYAGLLPFEVEEVALENLPRTHTQILMNVGNPQEALSLSAIPNDGVGLARTEFIIANQIQIHPMALINYELLKDEFAKAKIAEITSLYDDKPQYFVDKLAQGIGRIAAAFYPKPVIVRMSDFKSNEYANLLGGRQFEPHEENPMLGWRGAARYYDEGYREAFALECHALKRVREEMGLTNVIPMIPFCRTPDEGRLVLAEMAKNGLKQGVNGLQVYVMCELPSNVILAEEFAEVFDGFSIGSNDLTQLTLGIDRDSALVARLFDERSPAVKRMVKMVIEAAKKCDRKIGICGQAPSDYPEFAQFLVEQGIDSISLNPDSVLKTMLEVAKAEGTNS</sequence>
<dbReference type="GO" id="GO:0006094">
    <property type="term" value="P:gluconeogenesis"/>
    <property type="evidence" value="ECO:0007669"/>
    <property type="project" value="UniProtKB-UniPathway"/>
</dbReference>
<dbReference type="InterPro" id="IPR040442">
    <property type="entry name" value="Pyrv_kinase-like_dom_sf"/>
</dbReference>
<feature type="domain" description="PEP-utilising enzyme C-terminal" evidence="18">
    <location>
        <begin position="509"/>
        <end position="821"/>
    </location>
</feature>
<comment type="cofactor">
    <cofactor evidence="1 15">
        <name>Mg(2+)</name>
        <dbReference type="ChEBI" id="CHEBI:18420"/>
    </cofactor>
</comment>
<keyword evidence="11 15" id="KW-0067">ATP-binding</keyword>
<reference evidence="20" key="1">
    <citation type="submission" date="2008-04" db="EMBL/GenBank/DDBJ databases">
        <title>Complete sequence of chromosome of Nostoc punctiforme ATCC 29133.</title>
        <authorList>
            <consortium name="US DOE Joint Genome Institute"/>
            <person name="Copeland A."/>
            <person name="Lucas S."/>
            <person name="Lapidus A."/>
            <person name="Glavina del Rio T."/>
            <person name="Dalin E."/>
            <person name="Tice H."/>
            <person name="Pitluck S."/>
            <person name="Chain P."/>
            <person name="Malfatti S."/>
            <person name="Shin M."/>
            <person name="Vergez L."/>
            <person name="Schmutz J."/>
            <person name="Larimer F."/>
            <person name="Land M."/>
            <person name="Hauser L."/>
            <person name="Kyrpides N."/>
            <person name="Kim E."/>
            <person name="Meeks J.C."/>
            <person name="Elhai J."/>
            <person name="Campbell E.L."/>
            <person name="Thiel T."/>
            <person name="Longmire J."/>
            <person name="Potts M."/>
            <person name="Atlas R."/>
        </authorList>
    </citation>
    <scope>NUCLEOTIDE SEQUENCE [LARGE SCALE GENOMIC DNA]</scope>
    <source>
        <strain evidence="20">ATCC 29133 / PCC 73102</strain>
    </source>
</reference>
<keyword evidence="7 15" id="KW-0808">Transferase</keyword>
<keyword evidence="10 15" id="KW-0418">Kinase</keyword>
<dbReference type="SUPFAM" id="SSF51621">
    <property type="entry name" value="Phosphoenolpyruvate/pyruvate domain"/>
    <property type="match status" value="1"/>
</dbReference>
<evidence type="ECO:0000256" key="8">
    <source>
        <dbReference type="ARBA" id="ARBA00022723"/>
    </source>
</evidence>
<dbReference type="EC" id="2.7.9.2" evidence="5 15"/>
<dbReference type="InterPro" id="IPR036637">
    <property type="entry name" value="Phosphohistidine_dom_sf"/>
</dbReference>
<evidence type="ECO:0000256" key="13">
    <source>
        <dbReference type="ARBA" id="ARBA00033470"/>
    </source>
</evidence>
<feature type="domain" description="Pyruvate phosphate dikinase AMP/ATP-binding" evidence="17">
    <location>
        <begin position="31"/>
        <end position="359"/>
    </location>
</feature>
<reference evidence="19 20" key="2">
    <citation type="journal article" date="2013" name="Plant Physiol.">
        <title>A Nostoc punctiforme Sugar Transporter Necessary to Establish a Cyanobacterium-Plant Symbiosis.</title>
        <authorList>
            <person name="Ekman M."/>
            <person name="Picossi S."/>
            <person name="Campbell E.L."/>
            <person name="Meeks J.C."/>
            <person name="Flores E."/>
        </authorList>
    </citation>
    <scope>NUCLEOTIDE SEQUENCE [LARGE SCALE GENOMIC DNA]</scope>
    <source>
        <strain evidence="20">ATCC 29133 / PCC 73102</strain>
    </source>
</reference>
<dbReference type="InterPro" id="IPR018274">
    <property type="entry name" value="PEP_util_AS"/>
</dbReference>
<dbReference type="SUPFAM" id="SSF56059">
    <property type="entry name" value="Glutathione synthetase ATP-binding domain-like"/>
    <property type="match status" value="1"/>
</dbReference>
<keyword evidence="20" id="KW-1185">Reference proteome</keyword>
<dbReference type="Pfam" id="PF00391">
    <property type="entry name" value="PEP-utilizers"/>
    <property type="match status" value="1"/>
</dbReference>
<evidence type="ECO:0000256" key="12">
    <source>
        <dbReference type="ARBA" id="ARBA00022842"/>
    </source>
</evidence>
<evidence type="ECO:0000313" key="20">
    <source>
        <dbReference type="Proteomes" id="UP000001191"/>
    </source>
</evidence>
<evidence type="ECO:0000256" key="4">
    <source>
        <dbReference type="ARBA" id="ARBA00007837"/>
    </source>
</evidence>
<keyword evidence="9 15" id="KW-0547">Nucleotide-binding</keyword>
<evidence type="ECO:0000256" key="5">
    <source>
        <dbReference type="ARBA" id="ARBA00011996"/>
    </source>
</evidence>
<dbReference type="EMBL" id="CP001037">
    <property type="protein sequence ID" value="ACC78820.1"/>
    <property type="molecule type" value="Genomic_DNA"/>
</dbReference>
<dbReference type="InterPro" id="IPR000121">
    <property type="entry name" value="PEP_util_C"/>
</dbReference>
<comment type="function">
    <text evidence="2 15">Catalyzes the phosphorylation of pyruvate to phosphoenolpyruvate.</text>
</comment>
<dbReference type="eggNOG" id="COG0574">
    <property type="taxonomic scope" value="Bacteria"/>
</dbReference>
<keyword evidence="12 15" id="KW-0460">Magnesium</keyword>
<evidence type="ECO:0000256" key="3">
    <source>
        <dbReference type="ARBA" id="ARBA00004742"/>
    </source>
</evidence>
<dbReference type="Pfam" id="PF02896">
    <property type="entry name" value="PEP-utilizers_C"/>
    <property type="match status" value="1"/>
</dbReference>
<dbReference type="Gene3D" id="3.30.1490.20">
    <property type="entry name" value="ATP-grasp fold, A domain"/>
    <property type="match status" value="1"/>
</dbReference>
<organism evidence="19 20">
    <name type="scientific">Nostoc punctiforme (strain ATCC 29133 / PCC 73102)</name>
    <dbReference type="NCBI Taxonomy" id="63737"/>
    <lineage>
        <taxon>Bacteria</taxon>
        <taxon>Bacillati</taxon>
        <taxon>Cyanobacteriota</taxon>
        <taxon>Cyanophyceae</taxon>
        <taxon>Nostocales</taxon>
        <taxon>Nostocaceae</taxon>
        <taxon>Nostoc</taxon>
    </lineage>
</organism>
<evidence type="ECO:0000256" key="6">
    <source>
        <dbReference type="ARBA" id="ARBA00021623"/>
    </source>
</evidence>
<dbReference type="OrthoDB" id="9765468at2"/>
<dbReference type="PhylomeDB" id="B2J2C8"/>
<dbReference type="PIRSF" id="PIRSF000854">
    <property type="entry name" value="PEP_synthase"/>
    <property type="match status" value="1"/>
</dbReference>
<dbReference type="InterPro" id="IPR013815">
    <property type="entry name" value="ATP_grasp_subdomain_1"/>
</dbReference>
<dbReference type="Pfam" id="PF01326">
    <property type="entry name" value="PPDK_N"/>
    <property type="match status" value="1"/>
</dbReference>
<dbReference type="AlphaFoldDB" id="B2J2C8"/>
<dbReference type="Gene3D" id="3.20.20.60">
    <property type="entry name" value="Phosphoenolpyruvate-binding domains"/>
    <property type="match status" value="1"/>
</dbReference>
<dbReference type="NCBIfam" id="NF005057">
    <property type="entry name" value="PRK06464.1"/>
    <property type="match status" value="1"/>
</dbReference>
<dbReference type="Proteomes" id="UP000001191">
    <property type="component" value="Chromosome"/>
</dbReference>
<evidence type="ECO:0000256" key="7">
    <source>
        <dbReference type="ARBA" id="ARBA00022679"/>
    </source>
</evidence>
<dbReference type="PROSITE" id="PS00742">
    <property type="entry name" value="PEP_ENZYMES_2"/>
    <property type="match status" value="1"/>
</dbReference>
<evidence type="ECO:0000259" key="18">
    <source>
        <dbReference type="Pfam" id="PF02896"/>
    </source>
</evidence>
<accession>B2J2C8</accession>
<dbReference type="eggNOG" id="COG1080">
    <property type="taxonomic scope" value="Bacteria"/>
</dbReference>
<dbReference type="FunFam" id="3.30.470.20:FF:000017">
    <property type="entry name" value="Phosphoenolpyruvate synthase"/>
    <property type="match status" value="1"/>
</dbReference>
<protein>
    <recommendedName>
        <fullName evidence="6 15">Phosphoenolpyruvate synthase</fullName>
        <shortName evidence="15">PEP synthase</shortName>
        <ecNumber evidence="5 15">2.7.9.2</ecNumber>
    </recommendedName>
    <alternativeName>
        <fullName evidence="13 15">Pyruvate, water dikinase</fullName>
    </alternativeName>
</protein>
<comment type="catalytic activity">
    <reaction evidence="14 15">
        <text>pyruvate + ATP + H2O = phosphoenolpyruvate + AMP + phosphate + 2 H(+)</text>
        <dbReference type="Rhea" id="RHEA:11364"/>
        <dbReference type="ChEBI" id="CHEBI:15361"/>
        <dbReference type="ChEBI" id="CHEBI:15377"/>
        <dbReference type="ChEBI" id="CHEBI:15378"/>
        <dbReference type="ChEBI" id="CHEBI:30616"/>
        <dbReference type="ChEBI" id="CHEBI:43474"/>
        <dbReference type="ChEBI" id="CHEBI:58702"/>
        <dbReference type="ChEBI" id="CHEBI:456215"/>
        <dbReference type="EC" id="2.7.9.2"/>
    </reaction>
</comment>
<comment type="similarity">
    <text evidence="4 15">Belongs to the PEP-utilizing enzyme family.</text>
</comment>
<dbReference type="InterPro" id="IPR015813">
    <property type="entry name" value="Pyrv/PenolPyrv_kinase-like_dom"/>
</dbReference>
<dbReference type="GO" id="GO:0005524">
    <property type="term" value="F:ATP binding"/>
    <property type="evidence" value="ECO:0007669"/>
    <property type="project" value="UniProtKB-KW"/>
</dbReference>
<dbReference type="InterPro" id="IPR002192">
    <property type="entry name" value="PPDK_AMP/ATP-bd"/>
</dbReference>
<dbReference type="STRING" id="63737.Npun_F0017"/>
<dbReference type="PANTHER" id="PTHR43030:SF1">
    <property type="entry name" value="PHOSPHOENOLPYRUVATE SYNTHASE"/>
    <property type="match status" value="1"/>
</dbReference>
<dbReference type="UniPathway" id="UPA00138"/>
<dbReference type="GO" id="GO:0046872">
    <property type="term" value="F:metal ion binding"/>
    <property type="evidence" value="ECO:0007669"/>
    <property type="project" value="UniProtKB-KW"/>
</dbReference>
<dbReference type="RefSeq" id="WP_012406849.1">
    <property type="nucleotide sequence ID" value="NC_010628.1"/>
</dbReference>
<name>B2J2C8_NOSP7</name>
<feature type="domain" description="PEP-utilising enzyme mobile" evidence="16">
    <location>
        <begin position="417"/>
        <end position="487"/>
    </location>
</feature>
<dbReference type="Gene3D" id="3.50.30.10">
    <property type="entry name" value="Phosphohistidine domain"/>
    <property type="match status" value="1"/>
</dbReference>
<keyword evidence="19" id="KW-0670">Pyruvate</keyword>